<accession>A0AAW8TFM1</accession>
<name>A0AAW8TFM1_9ENTE</name>
<dbReference type="AlphaFoldDB" id="A0AAW8TFM1"/>
<dbReference type="Proteomes" id="UP001254770">
    <property type="component" value="Unassembled WGS sequence"/>
</dbReference>
<proteinExistence type="predicted"/>
<dbReference type="EMBL" id="JARPXL010000017">
    <property type="protein sequence ID" value="MDT2545638.1"/>
    <property type="molecule type" value="Genomic_DNA"/>
</dbReference>
<comment type="caution">
    <text evidence="1">The sequence shown here is derived from an EMBL/GenBank/DDBJ whole genome shotgun (WGS) entry which is preliminary data.</text>
</comment>
<organism evidence="1 2">
    <name type="scientific">Enterococcus raffinosus</name>
    <dbReference type="NCBI Taxonomy" id="71452"/>
    <lineage>
        <taxon>Bacteria</taxon>
        <taxon>Bacillati</taxon>
        <taxon>Bacillota</taxon>
        <taxon>Bacilli</taxon>
        <taxon>Lactobacillales</taxon>
        <taxon>Enterococcaceae</taxon>
        <taxon>Enterococcus</taxon>
    </lineage>
</organism>
<reference evidence="1" key="1">
    <citation type="submission" date="2023-03" db="EMBL/GenBank/DDBJ databases">
        <authorList>
            <person name="Shen W."/>
            <person name="Cai J."/>
        </authorList>
    </citation>
    <scope>NUCLEOTIDE SEQUENCE</scope>
    <source>
        <strain evidence="1">Y15</strain>
    </source>
</reference>
<dbReference type="RefSeq" id="WP_311816797.1">
    <property type="nucleotide sequence ID" value="NZ_JARPXG010000016.1"/>
</dbReference>
<evidence type="ECO:0000313" key="1">
    <source>
        <dbReference type="EMBL" id="MDT2545638.1"/>
    </source>
</evidence>
<evidence type="ECO:0000313" key="2">
    <source>
        <dbReference type="Proteomes" id="UP001254770"/>
    </source>
</evidence>
<sequence>MRRYIQTIALYEDYSVTQKREERIFINPIPAFVLKTGTEHLSFMVVLSLINVPEGTLVKSSFDKLDDNEIEKSVFSEDNISDYLSINGKNSLYSGKHTQMLFEVDADAAGFGYYSVRVSLELEGNILEEDAILVPIKEVGTINE</sequence>
<gene>
    <name evidence="1" type="ORF">P7D69_14910</name>
</gene>
<protein>
    <submittedName>
        <fullName evidence="1">Uncharacterized protein</fullName>
    </submittedName>
</protein>